<evidence type="ECO:0000313" key="3">
    <source>
        <dbReference type="EMBL" id="PAV06024.1"/>
    </source>
</evidence>
<dbReference type="GO" id="GO:0005524">
    <property type="term" value="F:ATP binding"/>
    <property type="evidence" value="ECO:0007669"/>
    <property type="project" value="InterPro"/>
</dbReference>
<dbReference type="SUPFAM" id="SSF53623">
    <property type="entry name" value="MurD-like peptide ligases, catalytic domain"/>
    <property type="match status" value="1"/>
</dbReference>
<dbReference type="Gene3D" id="3.40.1190.10">
    <property type="entry name" value="Mur-like, catalytic domain"/>
    <property type="match status" value="1"/>
</dbReference>
<feature type="domain" description="Mur ligase central" evidence="2">
    <location>
        <begin position="111"/>
        <end position="302"/>
    </location>
</feature>
<protein>
    <submittedName>
        <fullName evidence="3">UDP-N-acetylmuramyl peptide synthase</fullName>
    </submittedName>
</protein>
<dbReference type="OrthoDB" id="75177at2157"/>
<feature type="domain" description="Mur ligase C-terminal" evidence="1">
    <location>
        <begin position="325"/>
        <end position="457"/>
    </location>
</feature>
<proteinExistence type="predicted"/>
<evidence type="ECO:0000259" key="2">
    <source>
        <dbReference type="Pfam" id="PF08245"/>
    </source>
</evidence>
<organism evidence="3 4">
    <name type="scientific">Methanobacterium bryantii</name>
    <dbReference type="NCBI Taxonomy" id="2161"/>
    <lineage>
        <taxon>Archaea</taxon>
        <taxon>Methanobacteriati</taxon>
        <taxon>Methanobacteriota</taxon>
        <taxon>Methanomada group</taxon>
        <taxon>Methanobacteria</taxon>
        <taxon>Methanobacteriales</taxon>
        <taxon>Methanobacteriaceae</taxon>
        <taxon>Methanobacterium</taxon>
    </lineage>
</organism>
<dbReference type="InterPro" id="IPR013221">
    <property type="entry name" value="Mur_ligase_cen"/>
</dbReference>
<dbReference type="Pfam" id="PF02875">
    <property type="entry name" value="Mur_ligase_C"/>
    <property type="match status" value="1"/>
</dbReference>
<dbReference type="InterPro" id="IPR036615">
    <property type="entry name" value="Mur_ligase_C_dom_sf"/>
</dbReference>
<dbReference type="Gene3D" id="3.90.190.20">
    <property type="entry name" value="Mur ligase, C-terminal domain"/>
    <property type="match status" value="1"/>
</dbReference>
<dbReference type="EMBL" id="LMVM01000001">
    <property type="protein sequence ID" value="PAV06024.1"/>
    <property type="molecule type" value="Genomic_DNA"/>
</dbReference>
<evidence type="ECO:0000313" key="4">
    <source>
        <dbReference type="Proteomes" id="UP000217784"/>
    </source>
</evidence>
<dbReference type="InterPro" id="IPR004101">
    <property type="entry name" value="Mur_ligase_C"/>
</dbReference>
<dbReference type="SUPFAM" id="SSF53244">
    <property type="entry name" value="MurD-like peptide ligases, peptide-binding domain"/>
    <property type="match status" value="1"/>
</dbReference>
<dbReference type="PANTHER" id="PTHR23135">
    <property type="entry name" value="MUR LIGASE FAMILY MEMBER"/>
    <property type="match status" value="1"/>
</dbReference>
<dbReference type="PANTHER" id="PTHR23135:SF7">
    <property type="entry name" value="LIPID II ISOGLUTAMINYL SYNTHASE (GLUTAMINE-HYDROLYZING) SUBUNIT MURT"/>
    <property type="match status" value="1"/>
</dbReference>
<dbReference type="Proteomes" id="UP000217784">
    <property type="component" value="Unassembled WGS sequence"/>
</dbReference>
<name>A0A2A2H9U2_METBR</name>
<sequence>MKKITTSIIAEKVEGTLTGPNKDMDGIFNILKDAQKGDAVIRHWIDETGVKIASKKGVSCIITQNPKGSAVKTAEELELPFIVTEKIELANAFAINWALEKFAKDSLRVVVTGTNGKSTTTHMIYHILKESGYSTYTNTDSESEFNTLIDPMVAKQIAEFDAPIEAAVIEVSEVQGWLGDIMKDHAYIMTSAINPDVVIVTNVALDHIGLVNSIEETFNETSGAVKGIKENGTLILNYDDPLVLKMKNLTSNYRKILFFGDNADIKFDSTGIVYKDNILIKTEDLPFKSRHFVQNTMAAAGAVIALNIDLETIKNSISSYKALKRRFTIVHNDPCIIDDFAHNPDGILATIQNAALIGNGTLFVVSAIRGSRGESINQANAEAIAKGLQNIPYKLIITSSTDVVDHLNTVTNNEKKVFIDALEKEKITYIFNEKLYDALKNVLKLSHKKDTILLIGAQGMDPASELLEKIL</sequence>
<gene>
    <name evidence="3" type="ORF">ASJ80_14360</name>
</gene>
<dbReference type="InterPro" id="IPR036565">
    <property type="entry name" value="Mur-like_cat_sf"/>
</dbReference>
<keyword evidence="4" id="KW-1185">Reference proteome</keyword>
<reference evidence="3 4" key="1">
    <citation type="journal article" date="2017" name="BMC Genomics">
        <title>Genomic analysis of methanogenic archaea reveals a shift towards energy conservation.</title>
        <authorList>
            <person name="Gilmore S.P."/>
            <person name="Henske J.K."/>
            <person name="Sexton J.A."/>
            <person name="Solomon K.V."/>
            <person name="Seppala S."/>
            <person name="Yoo J.I."/>
            <person name="Huyett L.M."/>
            <person name="Pressman A."/>
            <person name="Cogan J.Z."/>
            <person name="Kivenson V."/>
            <person name="Peng X."/>
            <person name="Tan Y."/>
            <person name="Valentine D.L."/>
            <person name="O'Malley M.A."/>
        </authorList>
    </citation>
    <scope>NUCLEOTIDE SEQUENCE [LARGE SCALE GENOMIC DNA]</scope>
    <source>
        <strain evidence="3 4">M.o.H.</strain>
    </source>
</reference>
<dbReference type="Pfam" id="PF08245">
    <property type="entry name" value="Mur_ligase_M"/>
    <property type="match status" value="1"/>
</dbReference>
<dbReference type="AlphaFoldDB" id="A0A2A2H9U2"/>
<evidence type="ECO:0000259" key="1">
    <source>
        <dbReference type="Pfam" id="PF02875"/>
    </source>
</evidence>
<dbReference type="GO" id="GO:0016881">
    <property type="term" value="F:acid-amino acid ligase activity"/>
    <property type="evidence" value="ECO:0007669"/>
    <property type="project" value="InterPro"/>
</dbReference>
<accession>A0A2A2H9U2</accession>
<comment type="caution">
    <text evidence="3">The sequence shown here is derived from an EMBL/GenBank/DDBJ whole genome shotgun (WGS) entry which is preliminary data.</text>
</comment>